<dbReference type="GeneID" id="54986264"/>
<dbReference type="RefSeq" id="YP_009795887.1">
    <property type="nucleotide sequence ID" value="NC_047897.1"/>
</dbReference>
<reference evidence="1 2" key="1">
    <citation type="submission" date="2017-10" db="EMBL/GenBank/DDBJ databases">
        <title>Isolation and characterisation of Lactobacillus bacteriophages that infect wine-derived L. plantarum strains.</title>
        <authorList>
            <person name="Kyrkou I."/>
            <person name="Hestbjerg Hansen L."/>
        </authorList>
    </citation>
    <scope>NUCLEOTIDE SEQUENCE [LARGE SCALE GENOMIC DNA]</scope>
</reference>
<dbReference type="Proteomes" id="UP000241560">
    <property type="component" value="Segment"/>
</dbReference>
<protein>
    <submittedName>
        <fullName evidence="1">Uncharacterized protein</fullName>
    </submittedName>
</protein>
<proteinExistence type="predicted"/>
<keyword evidence="2" id="KW-1185">Reference proteome</keyword>
<name>A0A2H4PB50_9CAUD</name>
<accession>A0A2H4PB50</accession>
<dbReference type="KEGG" id="vg:54986264"/>
<evidence type="ECO:0000313" key="2">
    <source>
        <dbReference type="Proteomes" id="UP000241560"/>
    </source>
</evidence>
<organism evidence="1 2">
    <name type="scientific">Lactobacillus phage Lenus</name>
    <dbReference type="NCBI Taxonomy" id="2053682"/>
    <lineage>
        <taxon>Viruses</taxon>
        <taxon>Duplodnaviria</taxon>
        <taxon>Heunggongvirae</taxon>
        <taxon>Uroviricota</taxon>
        <taxon>Caudoviricetes</taxon>
        <taxon>Tybeckvirinae</taxon>
        <taxon>Lenusvirus</taxon>
        <taxon>Lenusvirus lenus</taxon>
    </lineage>
</organism>
<evidence type="ECO:0000313" key="1">
    <source>
        <dbReference type="EMBL" id="ATW59457.1"/>
    </source>
</evidence>
<sequence>MKLVEGLDTEKGSYNVGNVIYHNGKLFIITEIDNKYGLVDLSSGINPTRYNSLQELTSGLDIDDILVSGKHLVDFD</sequence>
<dbReference type="EMBL" id="MG252693">
    <property type="protein sequence ID" value="ATW59457.1"/>
    <property type="molecule type" value="Genomic_DNA"/>
</dbReference>